<protein>
    <submittedName>
        <fullName evidence="1">Uncharacterized protein</fullName>
    </submittedName>
</protein>
<accession>A0A8H3IXD3</accession>
<dbReference type="Proteomes" id="UP000664203">
    <property type="component" value="Unassembled WGS sequence"/>
</dbReference>
<sequence>MAKHARQENKLARMGSYIESLLVDARGDLKHALRNEPAASQRALEIALPTLLPLLPNLSRCVFDGALYRETLSQLVQISNLKNLELRGDDWYLQQGCSYIEDSHSWVWRRWSDLILDFRVLANLKSLQSLKIGRLQHHEAQGLAEGVTRLQLINLEIHSSPWVKDEDPRHNLAGNKTYDSPLTFFFYSMTRRRGPGLSPRGLPSTLETLILRDRFHVYGKPTKQVYLRAACRNCRSLRRFESTHPTREQACELFLTFEWRPVEERFGKTKLASLKVPEQSLGKIYNGVAEFRLMPSPGLWSFAFVRDPDDVLESAKGYEKSRSNDSAKLRAVVNDGNGKLNMEFRTIQLEKLT</sequence>
<evidence type="ECO:0000313" key="1">
    <source>
        <dbReference type="EMBL" id="CAF9936758.1"/>
    </source>
</evidence>
<evidence type="ECO:0000313" key="2">
    <source>
        <dbReference type="Proteomes" id="UP000664203"/>
    </source>
</evidence>
<comment type="caution">
    <text evidence="1">The sequence shown here is derived from an EMBL/GenBank/DDBJ whole genome shotgun (WGS) entry which is preliminary data.</text>
</comment>
<name>A0A8H3IXD3_9LECA</name>
<gene>
    <name evidence="1" type="ORF">ALECFALPRED_006971</name>
</gene>
<organism evidence="1 2">
    <name type="scientific">Alectoria fallacina</name>
    <dbReference type="NCBI Taxonomy" id="1903189"/>
    <lineage>
        <taxon>Eukaryota</taxon>
        <taxon>Fungi</taxon>
        <taxon>Dikarya</taxon>
        <taxon>Ascomycota</taxon>
        <taxon>Pezizomycotina</taxon>
        <taxon>Lecanoromycetes</taxon>
        <taxon>OSLEUM clade</taxon>
        <taxon>Lecanoromycetidae</taxon>
        <taxon>Lecanorales</taxon>
        <taxon>Lecanorineae</taxon>
        <taxon>Parmeliaceae</taxon>
        <taxon>Alectoria</taxon>
    </lineage>
</organism>
<dbReference type="EMBL" id="CAJPDR010000453">
    <property type="protein sequence ID" value="CAF9936758.1"/>
    <property type="molecule type" value="Genomic_DNA"/>
</dbReference>
<reference evidence="1" key="1">
    <citation type="submission" date="2021-03" db="EMBL/GenBank/DDBJ databases">
        <authorList>
            <person name="Tagirdzhanova G."/>
        </authorList>
    </citation>
    <scope>NUCLEOTIDE SEQUENCE</scope>
</reference>
<proteinExistence type="predicted"/>
<dbReference type="AlphaFoldDB" id="A0A8H3IXD3"/>
<dbReference type="OrthoDB" id="5337779at2759"/>
<keyword evidence="2" id="KW-1185">Reference proteome</keyword>